<keyword evidence="3" id="KW-1185">Reference proteome</keyword>
<dbReference type="InterPro" id="IPR009492">
    <property type="entry name" value="TniQ"/>
</dbReference>
<dbReference type="RefSeq" id="WP_102075469.1">
    <property type="nucleotide sequence ID" value="NZ_PDNW01000022.1"/>
</dbReference>
<dbReference type="Pfam" id="PF06527">
    <property type="entry name" value="TniQ"/>
    <property type="match status" value="1"/>
</dbReference>
<feature type="domain" description="TniQ" evidence="1">
    <location>
        <begin position="12"/>
        <end position="137"/>
    </location>
</feature>
<reference evidence="2 3" key="1">
    <citation type="submission" date="2017-10" db="EMBL/GenBank/DDBJ databases">
        <title>Two draft genome sequences of Pusillimonas sp. strains isolated from a nitrate- and radionuclide-contaminated groundwater in Russia.</title>
        <authorList>
            <person name="Grouzdev D.S."/>
            <person name="Tourova T.P."/>
            <person name="Goeva M.A."/>
            <person name="Babich T.L."/>
            <person name="Sokolova D.S."/>
            <person name="Abdullin R."/>
            <person name="Poltaraus A.B."/>
            <person name="Toshchakov S.V."/>
            <person name="Nazina T.N."/>
        </authorList>
    </citation>
    <scope>NUCLEOTIDE SEQUENCE [LARGE SCALE GENOMIC DNA]</scope>
    <source>
        <strain evidence="2 3">JR1/69-3-13</strain>
    </source>
</reference>
<evidence type="ECO:0000313" key="3">
    <source>
        <dbReference type="Proteomes" id="UP000234190"/>
    </source>
</evidence>
<gene>
    <name evidence="2" type="ORF">CR159_18645</name>
</gene>
<dbReference type="EMBL" id="PDNW01000022">
    <property type="protein sequence ID" value="PLC48311.1"/>
    <property type="molecule type" value="Genomic_DNA"/>
</dbReference>
<protein>
    <recommendedName>
        <fullName evidence="1">TniQ domain-containing protein</fullName>
    </recommendedName>
</protein>
<organism evidence="2 3">
    <name type="scientific">Pollutimonas subterranea</name>
    <dbReference type="NCBI Taxonomy" id="2045210"/>
    <lineage>
        <taxon>Bacteria</taxon>
        <taxon>Pseudomonadati</taxon>
        <taxon>Pseudomonadota</taxon>
        <taxon>Betaproteobacteria</taxon>
        <taxon>Burkholderiales</taxon>
        <taxon>Alcaligenaceae</taxon>
        <taxon>Pollutimonas</taxon>
    </lineage>
</organism>
<name>A0A2N4TZY1_9BURK</name>
<dbReference type="AlphaFoldDB" id="A0A2N4TZY1"/>
<dbReference type="Proteomes" id="UP000234190">
    <property type="component" value="Unassembled WGS sequence"/>
</dbReference>
<comment type="caution">
    <text evidence="2">The sequence shown here is derived from an EMBL/GenBank/DDBJ whole genome shotgun (WGS) entry which is preliminary data.</text>
</comment>
<proteinExistence type="predicted"/>
<sequence length="484" mass="55506">MSSRLLAFSSFPCRPKRHGQESLVGYIYRFLAANGHRIAVGGYYNAVCHIYAKDLERSASLLRELAVTIGEPDYSEAQFWRQREYLFKDEFYRTNNKFPKQRSKHVWFCCTCMKEEPIHREYWVFPLAKTCPVHNESLSSVCRVCEKPLSWSGLNGGWRCSAGHKVYDGVSSTGTLRSVIRDQFFSLHSHFFMGGVPSNLARYREQVAIHEVYVAYLSSLTWNSPTAARSVVDLDWGLESYANAALNVEDEPNTMQIEYAIGINPPVTFLFIRWLYLWRIVMQPAGCHIPEYVSTLAHMVVPGSFEASGTRRKSAAERKFKKTAELIYPHRVARLSRVLIHVHSQVPLNIGVSALRQFDQWWPQAVDEAHQGGYASATWTLAPTKDLLSADEETDAAVDREVCLANLINLLVFAACMDFRISDLNDFWSGIGLPRRLPGRPRQRPYKRLIAHLMRCSMAELQHWKALLEASLHAQRRRFCEHLR</sequence>
<evidence type="ECO:0000259" key="1">
    <source>
        <dbReference type="Pfam" id="PF06527"/>
    </source>
</evidence>
<evidence type="ECO:0000313" key="2">
    <source>
        <dbReference type="EMBL" id="PLC48311.1"/>
    </source>
</evidence>
<accession>A0A2N4TZY1</accession>